<evidence type="ECO:0000313" key="2">
    <source>
        <dbReference type="EMBL" id="KNB72893.1"/>
    </source>
</evidence>
<gene>
    <name evidence="2" type="ORF">ADS79_13755</name>
    <name evidence="1" type="ORF">BRE01_64610</name>
</gene>
<organism evidence="2 3">
    <name type="scientific">Brevibacillus reuszeri</name>
    <dbReference type="NCBI Taxonomy" id="54915"/>
    <lineage>
        <taxon>Bacteria</taxon>
        <taxon>Bacillati</taxon>
        <taxon>Bacillota</taxon>
        <taxon>Bacilli</taxon>
        <taxon>Bacillales</taxon>
        <taxon>Paenibacillaceae</taxon>
        <taxon>Brevibacillus</taxon>
    </lineage>
</organism>
<proteinExistence type="predicted"/>
<dbReference type="Proteomes" id="UP000036834">
    <property type="component" value="Unassembled WGS sequence"/>
</dbReference>
<reference evidence="2" key="2">
    <citation type="submission" date="2015-07" db="EMBL/GenBank/DDBJ databases">
        <title>MeaNS - Measles Nucleotide Surveillance Program.</title>
        <authorList>
            <person name="Tran T."/>
            <person name="Druce J."/>
        </authorList>
    </citation>
    <scope>NUCLEOTIDE SEQUENCE</scope>
    <source>
        <strain evidence="2">DSM 9887</strain>
    </source>
</reference>
<protein>
    <submittedName>
        <fullName evidence="2">Uncharacterized protein</fullName>
    </submittedName>
</protein>
<dbReference type="RefSeq" id="WP_049738940.1">
    <property type="nucleotide sequence ID" value="NZ_BJON01000034.1"/>
</dbReference>
<reference evidence="1 4" key="3">
    <citation type="submission" date="2019-06" db="EMBL/GenBank/DDBJ databases">
        <title>Whole genome shotgun sequence of Brevibacillus reuszeri NBRC 15719.</title>
        <authorList>
            <person name="Hosoyama A."/>
            <person name="Uohara A."/>
            <person name="Ohji S."/>
            <person name="Ichikawa N."/>
        </authorList>
    </citation>
    <scope>NUCLEOTIDE SEQUENCE [LARGE SCALE GENOMIC DNA]</scope>
    <source>
        <strain evidence="1 4">NBRC 15719</strain>
    </source>
</reference>
<keyword evidence="4" id="KW-1185">Reference proteome</keyword>
<sequence length="285" mass="32873">MPLLIAPVFNSTTPHPVQIELPNSYHLVSGVKKPYEIASKFLRHEMDENKRLFDQRVDPTSLFLVADHAEMKVTDDRVWIEEIENKLNISTIQGTCSIPYVITASGNQFGITYLKRSLDGTKYMFDDSAKNVFFSLIGRKLPGLAFRRYSLSLEKKSYEDQLLDLWIAMESLFVPDGTKGEITYKLRVRMAYYFGESFEQREKIAQFIKKSYNHRSEIVHSGKVFGDSLENEVNVLRLMARATILNAAMEGISLQDMRVRLDQLIMTGENYSDHFSPSFFERIIL</sequence>
<dbReference type="OrthoDB" id="2464656at2"/>
<evidence type="ECO:0000313" key="1">
    <source>
        <dbReference type="EMBL" id="GED72759.1"/>
    </source>
</evidence>
<dbReference type="STRING" id="54915.ADS79_13755"/>
<dbReference type="PATRIC" id="fig|54915.3.peg.1754"/>
<accession>A0A0K9YW38</accession>
<dbReference type="EMBL" id="BJON01000034">
    <property type="protein sequence ID" value="GED72759.1"/>
    <property type="molecule type" value="Genomic_DNA"/>
</dbReference>
<comment type="caution">
    <text evidence="2">The sequence shown here is derived from an EMBL/GenBank/DDBJ whole genome shotgun (WGS) entry which is preliminary data.</text>
</comment>
<reference evidence="3" key="1">
    <citation type="submission" date="2015-07" db="EMBL/GenBank/DDBJ databases">
        <title>Genome sequencing project for genomic taxonomy and phylogenomics of Bacillus-like bacteria.</title>
        <authorList>
            <person name="Liu B."/>
            <person name="Wang J."/>
            <person name="Zhu Y."/>
            <person name="Liu G."/>
            <person name="Chen Q."/>
            <person name="Chen Z."/>
            <person name="Lan J."/>
            <person name="Che J."/>
            <person name="Ge C."/>
            <person name="Shi H."/>
            <person name="Pan Z."/>
            <person name="Liu X."/>
        </authorList>
    </citation>
    <scope>NUCLEOTIDE SEQUENCE [LARGE SCALE GENOMIC DNA]</scope>
    <source>
        <strain evidence="3">DSM 9887</strain>
    </source>
</reference>
<dbReference type="AlphaFoldDB" id="A0A0K9YW38"/>
<evidence type="ECO:0000313" key="4">
    <source>
        <dbReference type="Proteomes" id="UP000319578"/>
    </source>
</evidence>
<dbReference type="Proteomes" id="UP000319578">
    <property type="component" value="Unassembled WGS sequence"/>
</dbReference>
<name>A0A0K9YW38_9BACL</name>
<evidence type="ECO:0000313" key="3">
    <source>
        <dbReference type="Proteomes" id="UP000036834"/>
    </source>
</evidence>
<dbReference type="EMBL" id="LGIQ01000007">
    <property type="protein sequence ID" value="KNB72893.1"/>
    <property type="molecule type" value="Genomic_DNA"/>
</dbReference>